<keyword evidence="6 7" id="KW-0472">Membrane</keyword>
<dbReference type="InterPro" id="IPR051790">
    <property type="entry name" value="Cytochrome_c-biogenesis_DsbD"/>
</dbReference>
<feature type="transmembrane region" description="Helical" evidence="7">
    <location>
        <begin position="168"/>
        <end position="193"/>
    </location>
</feature>
<comment type="subcellular location">
    <subcellularLocation>
        <location evidence="1">Membrane</location>
        <topology evidence="1">Multi-pass membrane protein</topology>
    </subcellularLocation>
</comment>
<evidence type="ECO:0000256" key="6">
    <source>
        <dbReference type="ARBA" id="ARBA00023136"/>
    </source>
</evidence>
<accession>A0A1H2DTP5</accession>
<feature type="domain" description="Cytochrome C biogenesis protein transmembrane" evidence="8">
    <location>
        <begin position="9"/>
        <end position="222"/>
    </location>
</feature>
<gene>
    <name evidence="9" type="ORF">SAMN04487931_102166</name>
</gene>
<evidence type="ECO:0000256" key="4">
    <source>
        <dbReference type="ARBA" id="ARBA00022748"/>
    </source>
</evidence>
<evidence type="ECO:0000259" key="8">
    <source>
        <dbReference type="Pfam" id="PF02683"/>
    </source>
</evidence>
<evidence type="ECO:0000256" key="3">
    <source>
        <dbReference type="ARBA" id="ARBA00022692"/>
    </source>
</evidence>
<keyword evidence="4" id="KW-0201">Cytochrome c-type biogenesis</keyword>
<dbReference type="GO" id="GO:0016020">
    <property type="term" value="C:membrane"/>
    <property type="evidence" value="ECO:0007669"/>
    <property type="project" value="UniProtKB-SubCell"/>
</dbReference>
<feature type="transmembrane region" description="Helical" evidence="7">
    <location>
        <begin position="205"/>
        <end position="223"/>
    </location>
</feature>
<feature type="transmembrane region" description="Helical" evidence="7">
    <location>
        <begin position="86"/>
        <end position="106"/>
    </location>
</feature>
<keyword evidence="5 7" id="KW-1133">Transmembrane helix</keyword>
<feature type="transmembrane region" description="Helical" evidence="7">
    <location>
        <begin position="6"/>
        <end position="34"/>
    </location>
</feature>
<dbReference type="AlphaFoldDB" id="A0A1H2DTP5"/>
<evidence type="ECO:0000256" key="2">
    <source>
        <dbReference type="ARBA" id="ARBA00006143"/>
    </source>
</evidence>
<feature type="transmembrane region" description="Helical" evidence="7">
    <location>
        <begin position="54"/>
        <end position="74"/>
    </location>
</feature>
<evidence type="ECO:0000256" key="7">
    <source>
        <dbReference type="SAM" id="Phobius"/>
    </source>
</evidence>
<dbReference type="Proteomes" id="UP000199608">
    <property type="component" value="Unassembled WGS sequence"/>
</dbReference>
<organism evidence="9 10">
    <name type="scientific">Desulfobacula phenolica</name>
    <dbReference type="NCBI Taxonomy" id="90732"/>
    <lineage>
        <taxon>Bacteria</taxon>
        <taxon>Pseudomonadati</taxon>
        <taxon>Thermodesulfobacteriota</taxon>
        <taxon>Desulfobacteria</taxon>
        <taxon>Desulfobacterales</taxon>
        <taxon>Desulfobacteraceae</taxon>
        <taxon>Desulfobacula</taxon>
    </lineage>
</organism>
<dbReference type="RefSeq" id="WP_092230380.1">
    <property type="nucleotide sequence ID" value="NZ_FNLL01000002.1"/>
</dbReference>
<sequence>MFAENITYPAALLAGLLSFFSPCILPLIPAYFSFITGLSLDELTENKRQTRQKVFLSTVFYVAGFSFIFILFGASASFLGGLASQYAWVVRYLGGGIILIFGLHLLEIINIKGFNFEKKIHVKEKPLHLMGTFVIGMAFGAGWSPCIGPLLGSILIVAGNQETVLKGVFLLAVYSAGLALPFLILSFFINSILEIMKRATKFIRVLNKISGILLIAIGLLLIFDKFRLFAIL</sequence>
<dbReference type="PANTHER" id="PTHR31272:SF4">
    <property type="entry name" value="CYTOCHROME C-TYPE BIOGENESIS PROTEIN HI_1454-RELATED"/>
    <property type="match status" value="1"/>
</dbReference>
<dbReference type="PANTHER" id="PTHR31272">
    <property type="entry name" value="CYTOCHROME C-TYPE BIOGENESIS PROTEIN HI_1454-RELATED"/>
    <property type="match status" value="1"/>
</dbReference>
<reference evidence="10" key="1">
    <citation type="submission" date="2016-10" db="EMBL/GenBank/DDBJ databases">
        <authorList>
            <person name="Varghese N."/>
            <person name="Submissions S."/>
        </authorList>
    </citation>
    <scope>NUCLEOTIDE SEQUENCE [LARGE SCALE GENOMIC DNA]</scope>
    <source>
        <strain evidence="10">DSM 3384</strain>
    </source>
</reference>
<evidence type="ECO:0000313" key="9">
    <source>
        <dbReference type="EMBL" id="SDT86174.1"/>
    </source>
</evidence>
<keyword evidence="3 7" id="KW-0812">Transmembrane</keyword>
<proteinExistence type="inferred from homology"/>
<protein>
    <submittedName>
        <fullName evidence="9">Cytochrome c-type biogenesis protein</fullName>
    </submittedName>
</protein>
<name>A0A1H2DTP5_9BACT</name>
<evidence type="ECO:0000256" key="1">
    <source>
        <dbReference type="ARBA" id="ARBA00004141"/>
    </source>
</evidence>
<feature type="transmembrane region" description="Helical" evidence="7">
    <location>
        <begin position="127"/>
        <end position="156"/>
    </location>
</feature>
<evidence type="ECO:0000313" key="10">
    <source>
        <dbReference type="Proteomes" id="UP000199608"/>
    </source>
</evidence>
<dbReference type="EMBL" id="FNLL01000002">
    <property type="protein sequence ID" value="SDT86174.1"/>
    <property type="molecule type" value="Genomic_DNA"/>
</dbReference>
<keyword evidence="10" id="KW-1185">Reference proteome</keyword>
<comment type="similarity">
    <text evidence="2">Belongs to the DsbD family.</text>
</comment>
<evidence type="ECO:0000256" key="5">
    <source>
        <dbReference type="ARBA" id="ARBA00022989"/>
    </source>
</evidence>
<dbReference type="GO" id="GO:0017004">
    <property type="term" value="P:cytochrome complex assembly"/>
    <property type="evidence" value="ECO:0007669"/>
    <property type="project" value="UniProtKB-KW"/>
</dbReference>
<dbReference type="InterPro" id="IPR003834">
    <property type="entry name" value="Cyt_c_assmbl_TM_dom"/>
</dbReference>
<dbReference type="Pfam" id="PF02683">
    <property type="entry name" value="DsbD_TM"/>
    <property type="match status" value="1"/>
</dbReference>